<feature type="transmembrane region" description="Helical" evidence="3">
    <location>
        <begin position="9"/>
        <end position="30"/>
    </location>
</feature>
<protein>
    <submittedName>
        <fullName evidence="4">Putative CDP-diacylglycerol-serine O-phosphatidyltransferase</fullName>
    </submittedName>
</protein>
<dbReference type="GO" id="GO:0008654">
    <property type="term" value="P:phospholipid biosynthetic process"/>
    <property type="evidence" value="ECO:0007669"/>
    <property type="project" value="InterPro"/>
</dbReference>
<dbReference type="GO" id="GO:0016020">
    <property type="term" value="C:membrane"/>
    <property type="evidence" value="ECO:0007669"/>
    <property type="project" value="InterPro"/>
</dbReference>
<gene>
    <name evidence="4" type="ORF">B273_0865</name>
</gene>
<feature type="transmembrane region" description="Helical" evidence="3">
    <location>
        <begin position="36"/>
        <end position="58"/>
    </location>
</feature>
<keyword evidence="3" id="KW-0812">Transmembrane</keyword>
<dbReference type="EMBL" id="AMWX01000002">
    <property type="protein sequence ID" value="EKO36776.1"/>
    <property type="molecule type" value="Genomic_DNA"/>
</dbReference>
<accession>K6GIB3</accession>
<keyword evidence="3" id="KW-1133">Transmembrane helix</keyword>
<dbReference type="GO" id="GO:0016780">
    <property type="term" value="F:phosphotransferase activity, for other substituted phosphate groups"/>
    <property type="evidence" value="ECO:0007669"/>
    <property type="project" value="InterPro"/>
</dbReference>
<keyword evidence="5" id="KW-1185">Reference proteome</keyword>
<dbReference type="InterPro" id="IPR043130">
    <property type="entry name" value="CDP-OH_PTrfase_TM_dom"/>
</dbReference>
<dbReference type="PROSITE" id="PS00379">
    <property type="entry name" value="CDP_ALCOHOL_P_TRANSF"/>
    <property type="match status" value="1"/>
</dbReference>
<name>K6GIB3_9GAMM</name>
<dbReference type="Pfam" id="PF01066">
    <property type="entry name" value="CDP-OH_P_transf"/>
    <property type="match status" value="1"/>
</dbReference>
<keyword evidence="1 2" id="KW-0808">Transferase</keyword>
<dbReference type="Proteomes" id="UP000010310">
    <property type="component" value="Unassembled WGS sequence"/>
</dbReference>
<dbReference type="AlphaFoldDB" id="K6GIB3"/>
<feature type="transmembrane region" description="Helical" evidence="3">
    <location>
        <begin position="166"/>
        <end position="185"/>
    </location>
</feature>
<evidence type="ECO:0000256" key="1">
    <source>
        <dbReference type="ARBA" id="ARBA00022679"/>
    </source>
</evidence>
<dbReference type="STRING" id="1208365.B273_0865"/>
<comment type="caution">
    <text evidence="4">The sequence shown here is derived from an EMBL/GenBank/DDBJ whole genome shotgun (WGS) entry which is preliminary data.</text>
</comment>
<comment type="similarity">
    <text evidence="2">Belongs to the CDP-alcohol phosphatidyltransferase class-I family.</text>
</comment>
<evidence type="ECO:0000313" key="4">
    <source>
        <dbReference type="EMBL" id="EKO36776.1"/>
    </source>
</evidence>
<evidence type="ECO:0000256" key="2">
    <source>
        <dbReference type="RuleBase" id="RU003750"/>
    </source>
</evidence>
<proteinExistence type="inferred from homology"/>
<keyword evidence="3" id="KW-0472">Membrane</keyword>
<reference evidence="4 5" key="1">
    <citation type="submission" date="2012-09" db="EMBL/GenBank/DDBJ databases">
        <authorList>
            <person name="Dupont C.L."/>
            <person name="Rusch D.B."/>
            <person name="Lombardo M.-J."/>
            <person name="Novotny M."/>
            <person name="Yee-Greenbaum J."/>
            <person name="Laskin R."/>
        </authorList>
    </citation>
    <scope>NUCLEOTIDE SEQUENCE [LARGE SCALE GENOMIC DNA]</scope>
    <source>
        <strain evidence="4">SAR86E</strain>
    </source>
</reference>
<dbReference type="InterPro" id="IPR048254">
    <property type="entry name" value="CDP_ALCOHOL_P_TRANSF_CS"/>
</dbReference>
<dbReference type="PATRIC" id="fig|1208365.4.peg.442"/>
<evidence type="ECO:0000313" key="5">
    <source>
        <dbReference type="Proteomes" id="UP000010310"/>
    </source>
</evidence>
<evidence type="ECO:0000256" key="3">
    <source>
        <dbReference type="SAM" id="Phobius"/>
    </source>
</evidence>
<feature type="transmembrane region" description="Helical" evidence="3">
    <location>
        <begin position="95"/>
        <end position="114"/>
    </location>
</feature>
<feature type="transmembrane region" description="Helical" evidence="3">
    <location>
        <begin position="197"/>
        <end position="214"/>
    </location>
</feature>
<feature type="transmembrane region" description="Helical" evidence="3">
    <location>
        <begin position="70"/>
        <end position="89"/>
    </location>
</feature>
<sequence>MKKIDFKVLLPNVVTLTGLSFGLSSIRFALESDFNLAIVCILFAGVCDVLDGMLARFLQNESDLGAQLDSLSDFLSFGVAPGLLIYMSIFNQDHGIGAFAALAFIIFSCLRLALYNVRLEKSKVSDAEPEHFFTGIPTPVGAILIMLPLTHSFMGYDWAYENLNFVAGYIILISGLLVSRIPTFSIKRKKSFVQSRIGFLVMFSIISLSMINFLWITINVLAVIYLLTIPFSILAWQKGSR</sequence>
<feature type="transmembrane region" description="Helical" evidence="3">
    <location>
        <begin position="220"/>
        <end position="236"/>
    </location>
</feature>
<dbReference type="InterPro" id="IPR000462">
    <property type="entry name" value="CDP-OH_P_trans"/>
</dbReference>
<dbReference type="Gene3D" id="1.20.120.1760">
    <property type="match status" value="1"/>
</dbReference>
<organism evidence="4 5">
    <name type="scientific">SAR86 cluster bacterium SAR86E</name>
    <dbReference type="NCBI Taxonomy" id="1208365"/>
    <lineage>
        <taxon>Bacteria</taxon>
        <taxon>Pseudomonadati</taxon>
        <taxon>Pseudomonadota</taxon>
        <taxon>Gammaproteobacteria</taxon>
        <taxon>SAR86 cluster</taxon>
    </lineage>
</organism>
<feature type="transmembrane region" description="Helical" evidence="3">
    <location>
        <begin position="135"/>
        <end position="154"/>
    </location>
</feature>